<dbReference type="Pfam" id="PF12680">
    <property type="entry name" value="SnoaL_2"/>
    <property type="match status" value="1"/>
</dbReference>
<dbReference type="EMBL" id="BAAAZP010000033">
    <property type="protein sequence ID" value="GAA3657057.1"/>
    <property type="molecule type" value="Genomic_DNA"/>
</dbReference>
<keyword evidence="3" id="KW-1185">Reference proteome</keyword>
<dbReference type="SUPFAM" id="SSF54427">
    <property type="entry name" value="NTF2-like"/>
    <property type="match status" value="1"/>
</dbReference>
<evidence type="ECO:0000313" key="3">
    <source>
        <dbReference type="Proteomes" id="UP001500902"/>
    </source>
</evidence>
<protein>
    <submittedName>
        <fullName evidence="2">Nuclear transport factor 2 family protein</fullName>
    </submittedName>
</protein>
<dbReference type="RefSeq" id="WP_344875330.1">
    <property type="nucleotide sequence ID" value="NZ_BAAAZP010000033.1"/>
</dbReference>
<sequence>MTTNAKATATTRDIVQELLRRIGEGDFERIAELFAEQSDWRFNWPEEGHPSVPWIKPRSSRRDAAEHFRMLTAYHVPELNGTSVTRILVDGGDAVVLGDLVQTVKATGRSYTSPFALHLTVEDGQITRYHIYEDSLTVARALSDDSITS</sequence>
<dbReference type="Gene3D" id="3.10.450.50">
    <property type="match status" value="1"/>
</dbReference>
<dbReference type="InterPro" id="IPR037401">
    <property type="entry name" value="SnoaL-like"/>
</dbReference>
<dbReference type="Proteomes" id="UP001500902">
    <property type="component" value="Unassembled WGS sequence"/>
</dbReference>
<accession>A0ABP7BFH5</accession>
<reference evidence="3" key="1">
    <citation type="journal article" date="2019" name="Int. J. Syst. Evol. Microbiol.">
        <title>The Global Catalogue of Microorganisms (GCM) 10K type strain sequencing project: providing services to taxonomists for standard genome sequencing and annotation.</title>
        <authorList>
            <consortium name="The Broad Institute Genomics Platform"/>
            <consortium name="The Broad Institute Genome Sequencing Center for Infectious Disease"/>
            <person name="Wu L."/>
            <person name="Ma J."/>
        </authorList>
    </citation>
    <scope>NUCLEOTIDE SEQUENCE [LARGE SCALE GENOMIC DNA]</scope>
    <source>
        <strain evidence="3">JCM 16904</strain>
    </source>
</reference>
<organism evidence="2 3">
    <name type="scientific">Nonomuraea antimicrobica</name>
    <dbReference type="NCBI Taxonomy" id="561173"/>
    <lineage>
        <taxon>Bacteria</taxon>
        <taxon>Bacillati</taxon>
        <taxon>Actinomycetota</taxon>
        <taxon>Actinomycetes</taxon>
        <taxon>Streptosporangiales</taxon>
        <taxon>Streptosporangiaceae</taxon>
        <taxon>Nonomuraea</taxon>
    </lineage>
</organism>
<feature type="domain" description="SnoaL-like" evidence="1">
    <location>
        <begin position="15"/>
        <end position="129"/>
    </location>
</feature>
<gene>
    <name evidence="2" type="ORF">GCM10022224_020170</name>
</gene>
<evidence type="ECO:0000313" key="2">
    <source>
        <dbReference type="EMBL" id="GAA3657057.1"/>
    </source>
</evidence>
<evidence type="ECO:0000259" key="1">
    <source>
        <dbReference type="Pfam" id="PF12680"/>
    </source>
</evidence>
<name>A0ABP7BFH5_9ACTN</name>
<dbReference type="InterPro" id="IPR032710">
    <property type="entry name" value="NTF2-like_dom_sf"/>
</dbReference>
<comment type="caution">
    <text evidence="2">The sequence shown here is derived from an EMBL/GenBank/DDBJ whole genome shotgun (WGS) entry which is preliminary data.</text>
</comment>
<proteinExistence type="predicted"/>